<evidence type="ECO:0000256" key="1">
    <source>
        <dbReference type="ARBA" id="ARBA00022723"/>
    </source>
</evidence>
<dbReference type="InterPro" id="IPR012677">
    <property type="entry name" value="Nucleotide-bd_a/b_plait_sf"/>
</dbReference>
<feature type="compositionally biased region" description="Basic and acidic residues" evidence="9">
    <location>
        <begin position="146"/>
        <end position="158"/>
    </location>
</feature>
<dbReference type="InParanoid" id="A0A2P5CWP7"/>
<feature type="domain" description="C3H1-type" evidence="11">
    <location>
        <begin position="333"/>
        <end position="363"/>
    </location>
</feature>
<feature type="region of interest" description="Disordered" evidence="9">
    <location>
        <begin position="81"/>
        <end position="117"/>
    </location>
</feature>
<dbReference type="InterPro" id="IPR009145">
    <property type="entry name" value="U2AF_small"/>
</dbReference>
<dbReference type="SMART" id="SM00356">
    <property type="entry name" value="ZnF_C3H1"/>
    <property type="match status" value="2"/>
</dbReference>
<feature type="region of interest" description="Disordered" evidence="9">
    <location>
        <begin position="726"/>
        <end position="759"/>
    </location>
</feature>
<feature type="compositionally biased region" description="Basic and acidic residues" evidence="9">
    <location>
        <begin position="726"/>
        <end position="739"/>
    </location>
</feature>
<evidence type="ECO:0000256" key="8">
    <source>
        <dbReference type="PROSITE-ProRule" id="PRU00723"/>
    </source>
</evidence>
<dbReference type="OrthoDB" id="423462at2759"/>
<evidence type="ECO:0000256" key="5">
    <source>
        <dbReference type="ARBA" id="ARBA00022884"/>
    </source>
</evidence>
<dbReference type="AlphaFoldDB" id="A0A2P5CWP7"/>
<feature type="compositionally biased region" description="Basic residues" evidence="9">
    <location>
        <begin position="552"/>
        <end position="567"/>
    </location>
</feature>
<dbReference type="GO" id="GO:0003723">
    <property type="term" value="F:RNA binding"/>
    <property type="evidence" value="ECO:0007669"/>
    <property type="project" value="UniProtKB-UniRule"/>
</dbReference>
<evidence type="ECO:0000313" key="13">
    <source>
        <dbReference type="Proteomes" id="UP000237000"/>
    </source>
</evidence>
<protein>
    <submittedName>
        <fullName evidence="12">U2 auxiliary factor small subunit</fullName>
    </submittedName>
</protein>
<keyword evidence="5 7" id="KW-0694">RNA-binding</keyword>
<feature type="compositionally biased region" description="Acidic residues" evidence="9">
    <location>
        <begin position="106"/>
        <end position="117"/>
    </location>
</feature>
<dbReference type="PROSITE" id="PS50102">
    <property type="entry name" value="RRM"/>
    <property type="match status" value="1"/>
</dbReference>
<dbReference type="STRING" id="63057.A0A2P5CWP7"/>
<dbReference type="InterPro" id="IPR000571">
    <property type="entry name" value="Znf_CCCH"/>
</dbReference>
<accession>A0A2P5CWP7</accession>
<evidence type="ECO:0000259" key="11">
    <source>
        <dbReference type="PROSITE" id="PS50103"/>
    </source>
</evidence>
<keyword evidence="1 8" id="KW-0479">Metal-binding</keyword>
<dbReference type="Gene3D" id="3.30.70.330">
    <property type="match status" value="1"/>
</dbReference>
<feature type="compositionally biased region" description="Basic and acidic residues" evidence="9">
    <location>
        <begin position="829"/>
        <end position="841"/>
    </location>
</feature>
<evidence type="ECO:0000256" key="9">
    <source>
        <dbReference type="SAM" id="MobiDB-lite"/>
    </source>
</evidence>
<feature type="compositionally biased region" description="Basic and acidic residues" evidence="9">
    <location>
        <begin position="23"/>
        <end position="68"/>
    </location>
</feature>
<feature type="region of interest" description="Disordered" evidence="9">
    <location>
        <begin position="460"/>
        <end position="479"/>
    </location>
</feature>
<gene>
    <name evidence="12" type="ORF">TorRG33x02_270810</name>
</gene>
<evidence type="ECO:0000313" key="12">
    <source>
        <dbReference type="EMBL" id="PON65470.1"/>
    </source>
</evidence>
<name>A0A2P5CWP7_TREOI</name>
<dbReference type="PANTHER" id="PTHR12620">
    <property type="entry name" value="U2 SNRNP AUXILIARY FACTOR, SMALL SUBUNIT"/>
    <property type="match status" value="1"/>
</dbReference>
<reference evidence="13" key="1">
    <citation type="submission" date="2016-06" db="EMBL/GenBank/DDBJ databases">
        <title>Parallel loss of symbiosis genes in relatives of nitrogen-fixing non-legume Parasponia.</title>
        <authorList>
            <person name="Van Velzen R."/>
            <person name="Holmer R."/>
            <person name="Bu F."/>
            <person name="Rutten L."/>
            <person name="Van Zeijl A."/>
            <person name="Liu W."/>
            <person name="Santuari L."/>
            <person name="Cao Q."/>
            <person name="Sharma T."/>
            <person name="Shen D."/>
            <person name="Roswanjaya Y."/>
            <person name="Wardhani T."/>
            <person name="Kalhor M.S."/>
            <person name="Jansen J."/>
            <person name="Van den Hoogen J."/>
            <person name="Gungor B."/>
            <person name="Hartog M."/>
            <person name="Hontelez J."/>
            <person name="Verver J."/>
            <person name="Yang W.-C."/>
            <person name="Schijlen E."/>
            <person name="Repin R."/>
            <person name="Schilthuizen M."/>
            <person name="Schranz E."/>
            <person name="Heidstra R."/>
            <person name="Miyata K."/>
            <person name="Fedorova E."/>
            <person name="Kohlen W."/>
            <person name="Bisseling T."/>
            <person name="Smit S."/>
            <person name="Geurts R."/>
        </authorList>
    </citation>
    <scope>NUCLEOTIDE SEQUENCE [LARGE SCALE GENOMIC DNA]</scope>
    <source>
        <strain evidence="13">cv. RG33-2</strain>
    </source>
</reference>
<feature type="region of interest" description="Disordered" evidence="9">
    <location>
        <begin position="145"/>
        <end position="169"/>
    </location>
</feature>
<dbReference type="PROSITE" id="PS50103">
    <property type="entry name" value="ZF_C3H1"/>
    <property type="match status" value="2"/>
</dbReference>
<dbReference type="InterPro" id="IPR003954">
    <property type="entry name" value="RRM_euk-type"/>
</dbReference>
<dbReference type="Proteomes" id="UP000237000">
    <property type="component" value="Unassembled WGS sequence"/>
</dbReference>
<keyword evidence="3 8" id="KW-0863">Zinc-finger</keyword>
<feature type="compositionally biased region" description="Basic and acidic residues" evidence="9">
    <location>
        <begin position="89"/>
        <end position="104"/>
    </location>
</feature>
<feature type="compositionally biased region" description="Basic and acidic residues" evidence="9">
    <location>
        <begin position="467"/>
        <end position="479"/>
    </location>
</feature>
<feature type="domain" description="C3H1-type" evidence="11">
    <location>
        <begin position="199"/>
        <end position="227"/>
    </location>
</feature>
<dbReference type="PRINTS" id="PR01848">
    <property type="entry name" value="U2AUXFACTOR"/>
</dbReference>
<feature type="compositionally biased region" description="Basic and acidic residues" evidence="9">
    <location>
        <begin position="853"/>
        <end position="862"/>
    </location>
</feature>
<keyword evidence="2" id="KW-0677">Repeat</keyword>
<dbReference type="SMART" id="SM00361">
    <property type="entry name" value="RRM_1"/>
    <property type="match status" value="1"/>
</dbReference>
<dbReference type="GO" id="GO:0089701">
    <property type="term" value="C:U2AF complex"/>
    <property type="evidence" value="ECO:0007669"/>
    <property type="project" value="InterPro"/>
</dbReference>
<feature type="region of interest" description="Disordered" evidence="9">
    <location>
        <begin position="1"/>
        <end position="68"/>
    </location>
</feature>
<feature type="compositionally biased region" description="Basic and acidic residues" evidence="9">
    <location>
        <begin position="615"/>
        <end position="631"/>
    </location>
</feature>
<evidence type="ECO:0000256" key="2">
    <source>
        <dbReference type="ARBA" id="ARBA00022737"/>
    </source>
</evidence>
<evidence type="ECO:0000256" key="3">
    <source>
        <dbReference type="ARBA" id="ARBA00022771"/>
    </source>
</evidence>
<dbReference type="GO" id="GO:0003677">
    <property type="term" value="F:DNA binding"/>
    <property type="evidence" value="ECO:0007669"/>
    <property type="project" value="UniProtKB-KW"/>
</dbReference>
<dbReference type="InterPro" id="IPR035979">
    <property type="entry name" value="RBD_domain_sf"/>
</dbReference>
<comment type="caution">
    <text evidence="12">The sequence shown here is derived from an EMBL/GenBank/DDBJ whole genome shotgun (WGS) entry which is preliminary data.</text>
</comment>
<dbReference type="FunCoup" id="A0A2P5CWP7">
    <property type="interactions" value="563"/>
</dbReference>
<feature type="region of interest" description="Disordered" evidence="9">
    <location>
        <begin position="774"/>
        <end position="862"/>
    </location>
</feature>
<feature type="domain" description="RRM" evidence="10">
    <location>
        <begin position="231"/>
        <end position="331"/>
    </location>
</feature>
<feature type="region of interest" description="Disordered" evidence="9">
    <location>
        <begin position="525"/>
        <end position="631"/>
    </location>
</feature>
<evidence type="ECO:0000256" key="6">
    <source>
        <dbReference type="ARBA" id="ARBA00023125"/>
    </source>
</evidence>
<proteinExistence type="predicted"/>
<dbReference type="GO" id="GO:0000398">
    <property type="term" value="P:mRNA splicing, via spliceosome"/>
    <property type="evidence" value="ECO:0007669"/>
    <property type="project" value="InterPro"/>
</dbReference>
<dbReference type="EMBL" id="JXTC01000320">
    <property type="protein sequence ID" value="PON65470.1"/>
    <property type="molecule type" value="Genomic_DNA"/>
</dbReference>
<evidence type="ECO:0000256" key="7">
    <source>
        <dbReference type="PROSITE-ProRule" id="PRU00176"/>
    </source>
</evidence>
<feature type="compositionally biased region" description="Basic residues" evidence="9">
    <location>
        <begin position="8"/>
        <end position="22"/>
    </location>
</feature>
<keyword evidence="13" id="KW-1185">Reference proteome</keyword>
<evidence type="ECO:0000256" key="4">
    <source>
        <dbReference type="ARBA" id="ARBA00022833"/>
    </source>
</evidence>
<dbReference type="Pfam" id="PF00642">
    <property type="entry name" value="zf-CCCH"/>
    <property type="match status" value="1"/>
</dbReference>
<feature type="compositionally biased region" description="Basic residues" evidence="9">
    <location>
        <begin position="597"/>
        <end position="607"/>
    </location>
</feature>
<feature type="zinc finger region" description="C3H1-type" evidence="8">
    <location>
        <begin position="199"/>
        <end position="227"/>
    </location>
</feature>
<keyword evidence="6" id="KW-0238">DNA-binding</keyword>
<feature type="compositionally biased region" description="Basic and acidic residues" evidence="9">
    <location>
        <begin position="542"/>
        <end position="551"/>
    </location>
</feature>
<feature type="zinc finger region" description="C3H1-type" evidence="8">
    <location>
        <begin position="333"/>
        <end position="363"/>
    </location>
</feature>
<feature type="compositionally biased region" description="Basic and acidic residues" evidence="9">
    <location>
        <begin position="568"/>
        <end position="596"/>
    </location>
</feature>
<feature type="compositionally biased region" description="Basic and acidic residues" evidence="9">
    <location>
        <begin position="525"/>
        <end position="534"/>
    </location>
</feature>
<dbReference type="InterPro" id="IPR000504">
    <property type="entry name" value="RRM_dom"/>
</dbReference>
<sequence>MENGMNRKEKRKALKKMKRKQTRKELAVKEREEEEARLNDPEEQKRISLMEQVEAERSERGRKEFEEREKAWLEDMELKKKKMMEEEEENRRKAMEEESRKLQVENENEDNESDEWEYEEGPAEIIWQGNEIIFKKKKIRVSKKKKELDELSGREDANRPTSNPLPPESEAFAEYRNSLISGQHLMENVAEQVPNFGTEQDKAHCPFHLKTGACRFGQRCSRVHFYPDKSCTLLIKNMYSGPGLAWEQDEGLEYTDEEVEHCYEEFYEDVHTEFLKYGEIVNFKVCRNGSFHLRGNVYVHFKSLDSAVLAHQFVNGRYFAGKQVRCEFVNVTRWKVAICGEYMKSRFKTCSRGTACNFIHCFRNPCGDYEWADSDKPPPRYWVKKMVALFGYSDESAFEGLREQENFDQLDSSGKGFTADANRYCSRRSRSRETSYRRHSCSDRRMDNEDYDLRRADQLRCTNNNKEPGKRVDEDMREEHIDLEDKRHRKRKTPLTDSDGELFDDDREICDDEFHYYTRESSRWRSRDDKRKTNEYGSDGDWLTREGEGERHHSHTRKSSKYHRKARKLDDYEYHKSHKVDGDGRDKCRDRETYHDSRKKSLRHSRKAGYAGYHGDSKHRSHNTDRGWSDKDSHCDELLEKGEVRHRLQFRGQLNEVSDFSNDQREPAKCLEDQGGHLNRDIRKADSCNENLRLGRSHDSSSSSQYDERYRSHDLHLRYSSDVQMDKQDRWESEVYSDKKPHKSRTATSSSSPGRYNGRGKSCDYDIYHYYDKAHEENPSESEEVIPKHQKSQRKSDTNHYEQYSGKIENESRSSSSGKLSHGRCLNSSEEKDFHEDDKELRRHHKKNWSHPSFDDHKKHGE</sequence>
<keyword evidence="4 8" id="KW-0862">Zinc</keyword>
<dbReference type="GO" id="GO:0008270">
    <property type="term" value="F:zinc ion binding"/>
    <property type="evidence" value="ECO:0007669"/>
    <property type="project" value="UniProtKB-KW"/>
</dbReference>
<evidence type="ECO:0000259" key="10">
    <source>
        <dbReference type="PROSITE" id="PS50102"/>
    </source>
</evidence>
<dbReference type="SUPFAM" id="SSF54928">
    <property type="entry name" value="RNA-binding domain, RBD"/>
    <property type="match status" value="1"/>
</dbReference>
<dbReference type="Pfam" id="PF00076">
    <property type="entry name" value="RRM_1"/>
    <property type="match status" value="1"/>
</dbReference>
<dbReference type="FunFam" id="3.30.70.330:FF:000318">
    <property type="entry name" value="Zinc finger CCCH domain-containing protein 5"/>
    <property type="match status" value="1"/>
</dbReference>
<organism evidence="12 13">
    <name type="scientific">Trema orientale</name>
    <name type="common">Charcoal tree</name>
    <name type="synonym">Celtis orientalis</name>
    <dbReference type="NCBI Taxonomy" id="63057"/>
    <lineage>
        <taxon>Eukaryota</taxon>
        <taxon>Viridiplantae</taxon>
        <taxon>Streptophyta</taxon>
        <taxon>Embryophyta</taxon>
        <taxon>Tracheophyta</taxon>
        <taxon>Spermatophyta</taxon>
        <taxon>Magnoliopsida</taxon>
        <taxon>eudicotyledons</taxon>
        <taxon>Gunneridae</taxon>
        <taxon>Pentapetalae</taxon>
        <taxon>rosids</taxon>
        <taxon>fabids</taxon>
        <taxon>Rosales</taxon>
        <taxon>Cannabaceae</taxon>
        <taxon>Trema</taxon>
    </lineage>
</organism>